<dbReference type="GO" id="GO:0106435">
    <property type="term" value="F:carboxylesterase activity"/>
    <property type="evidence" value="ECO:0007669"/>
    <property type="project" value="UniProtKB-EC"/>
</dbReference>
<feature type="domain" description="Carboxylesterase type B" evidence="7">
    <location>
        <begin position="575"/>
        <end position="1120"/>
    </location>
</feature>
<dbReference type="EC" id="3.1.1.1" evidence="6"/>
<keyword evidence="4" id="KW-1015">Disulfide bond</keyword>
<comment type="similarity">
    <text evidence="1">Belongs to the type-B carboxylesterase/lipase family.</text>
</comment>
<dbReference type="Proteomes" id="UP000092444">
    <property type="component" value="Unassembled WGS sequence"/>
</dbReference>
<dbReference type="PANTHER" id="PTHR43142:SF1">
    <property type="entry name" value="CARBOXYLIC ESTER HYDROLASE"/>
    <property type="match status" value="1"/>
</dbReference>
<keyword evidence="3" id="KW-0378">Hydrolase</keyword>
<dbReference type="EnsemblMetazoa" id="GMOY008391-RA">
    <property type="protein sequence ID" value="GMOY008391-PA"/>
    <property type="gene ID" value="GMOY008391"/>
</dbReference>
<dbReference type="EMBL" id="CCAG010019794">
    <property type="status" value="NOT_ANNOTATED_CDS"/>
    <property type="molecule type" value="Genomic_DNA"/>
</dbReference>
<dbReference type="PANTHER" id="PTHR43142">
    <property type="entry name" value="CARBOXYLIC ESTER HYDROLASE"/>
    <property type="match status" value="1"/>
</dbReference>
<evidence type="ECO:0000256" key="3">
    <source>
        <dbReference type="ARBA" id="ARBA00022801"/>
    </source>
</evidence>
<organism evidence="8 9">
    <name type="scientific">Glossina morsitans morsitans</name>
    <name type="common">Savannah tsetse fly</name>
    <dbReference type="NCBI Taxonomy" id="37546"/>
    <lineage>
        <taxon>Eukaryota</taxon>
        <taxon>Metazoa</taxon>
        <taxon>Ecdysozoa</taxon>
        <taxon>Arthropoda</taxon>
        <taxon>Hexapoda</taxon>
        <taxon>Insecta</taxon>
        <taxon>Pterygota</taxon>
        <taxon>Neoptera</taxon>
        <taxon>Endopterygota</taxon>
        <taxon>Diptera</taxon>
        <taxon>Brachycera</taxon>
        <taxon>Muscomorpha</taxon>
        <taxon>Hippoboscoidea</taxon>
        <taxon>Glossinidae</taxon>
        <taxon>Glossina</taxon>
    </lineage>
</organism>
<dbReference type="AlphaFoldDB" id="A0A1B0G4Z5"/>
<dbReference type="Gene3D" id="3.40.50.1820">
    <property type="entry name" value="alpha/beta hydrolase"/>
    <property type="match status" value="2"/>
</dbReference>
<reference evidence="8" key="1">
    <citation type="submission" date="2020-05" db="UniProtKB">
        <authorList>
            <consortium name="EnsemblMetazoa"/>
        </authorList>
    </citation>
    <scope>IDENTIFICATION</scope>
    <source>
        <strain evidence="8">Yale</strain>
    </source>
</reference>
<dbReference type="InterPro" id="IPR029058">
    <property type="entry name" value="AB_hydrolase_fold"/>
</dbReference>
<evidence type="ECO:0000313" key="9">
    <source>
        <dbReference type="Proteomes" id="UP000092444"/>
    </source>
</evidence>
<evidence type="ECO:0000256" key="2">
    <source>
        <dbReference type="ARBA" id="ARBA00022487"/>
    </source>
</evidence>
<name>A0A1B0G4Z5_GLOMM</name>
<accession>A0A1B0G4Z5</accession>
<evidence type="ECO:0000256" key="6">
    <source>
        <dbReference type="ARBA" id="ARBA00039155"/>
    </source>
</evidence>
<evidence type="ECO:0000256" key="1">
    <source>
        <dbReference type="ARBA" id="ARBA00005964"/>
    </source>
</evidence>
<evidence type="ECO:0000259" key="7">
    <source>
        <dbReference type="Pfam" id="PF00135"/>
    </source>
</evidence>
<sequence length="1131" mass="130985">MQQYYLTTNEYEIINTLYGRVKGVKRVTVYDKFYYAFEGIPYAKPPIGELRFRAPQPPEPWKQVLDCTNCRSKPMQRHMAINYIEGSEDCLYLNVYAKKLNSENPLPVMVWIYGGGFQIGEATRDVYAPDYFMFKDVVLVTLNYRLGIFGNFNDPELDIPGNAGIKDQVMALRWVKDNIHHFNGDPNNITLFGLSAGGASLHFLMLSEQGRGLFHKAILQSGCALNPWVTTSLADRNYRFACSLGYRGNNNDRDIYRFLSKLEGKRLADPEARLLTKSERFNNILTIFVPVVEPYETTQCMISKPYKACLQEAWSNHIPVIIGGTSYEGLMYKNIVHLYPFLIEELDDCSSLLMPETKISEDPQVIQKMALELKNNYFKNTKLSVEENLYEYLHLMSHRSFWHGIHRVILARRKYAPAKDTYCYRFDFDSEFFNQFRLLKCGSGVRGVCHADDLSYLFYDLMATALDINTKEYKTIQRMVSMLYNFALNSDPNCPELESVEWQPVQKGSEAYKCLNIGEELAFTELPELNQLKLWDTFYEKVVPRPPRNQNEIGLSIGLIAHKLQQYYLTTRDYEIINTLYGQVKGVKRVTVYDKFYYAFEGIPYAKPPIGELRFRAPEPPEPWKHVLDCTNCRRKPIQRHLTFKFIEGSEDCLYLNVYTKQLNSETPLPVMVWINGGGFQVGEATRDVNAPDHFMFKDVVLVTFNYRLGVFGKHTSIKFNFQIVLIIFNPFKGFLSFNDPELNVPGNAGLKDQIMVLRWLKDNIQNFNGDPNNITLFGVSAGAAAVHFLMLSEQGRGLFHKAILQSGCTLNPWVSTTVADRNYRLACSLGYQGNNNDQDIYRFLSKLEAKRLANPEARLLDKSELLNYTITIFVPVVEPYETPQCIISKPYKDCLKKAWSNHIPIMIGGTSYEGLFYKTLVHLHPFLIEELDDCSSLLMPETIISQSPQEIQKMSLELKRTYFKTKKLSVEQNLYEYLHLMSHRSFWHGVHRVILARRKYAPVAVTYCYRFDFDSEFFNQIRIAKCGSKVRGVCHGDEYCYLFYNALASALDCASNEYKTMQRMVSMWYNFALNSDPNCMEIQPIKWEPLRKDPEQYKCLNIGEEVEFIESPDYNQLKLWDKFYEKVGLI</sequence>
<protein>
    <recommendedName>
        <fullName evidence="6">carboxylesterase</fullName>
        <ecNumber evidence="6">3.1.1.1</ecNumber>
    </recommendedName>
</protein>
<dbReference type="STRING" id="37546.A0A1B0G4Z5"/>
<keyword evidence="2" id="KW-0719">Serine esterase</keyword>
<evidence type="ECO:0000256" key="4">
    <source>
        <dbReference type="ARBA" id="ARBA00023157"/>
    </source>
</evidence>
<proteinExistence type="inferred from homology"/>
<dbReference type="ESTHER" id="glomm-d3tqi3">
    <property type="family name" value="Carb_B_Arthropoda"/>
</dbReference>
<dbReference type="InterPro" id="IPR002018">
    <property type="entry name" value="CarbesteraseB"/>
</dbReference>
<dbReference type="Pfam" id="PF00135">
    <property type="entry name" value="COesterase"/>
    <property type="match status" value="2"/>
</dbReference>
<evidence type="ECO:0000256" key="5">
    <source>
        <dbReference type="ARBA" id="ARBA00023180"/>
    </source>
</evidence>
<dbReference type="PhylomeDB" id="A0A1B0G4Z5"/>
<dbReference type="VEuPathDB" id="VectorBase:GMOY008391"/>
<dbReference type="SUPFAM" id="SSF53474">
    <property type="entry name" value="alpha/beta-Hydrolases"/>
    <property type="match status" value="2"/>
</dbReference>
<evidence type="ECO:0000313" key="8">
    <source>
        <dbReference type="EnsemblMetazoa" id="GMOY008391-PA"/>
    </source>
</evidence>
<feature type="domain" description="Carboxylesterase type B" evidence="7">
    <location>
        <begin position="12"/>
        <end position="535"/>
    </location>
</feature>
<keyword evidence="9" id="KW-1185">Reference proteome</keyword>
<keyword evidence="5" id="KW-0325">Glycoprotein</keyword>